<proteinExistence type="predicted"/>
<dbReference type="EMBL" id="KZ351267">
    <property type="protein sequence ID" value="PIO63116.1"/>
    <property type="molecule type" value="Genomic_DNA"/>
</dbReference>
<protein>
    <recommendedName>
        <fullName evidence="3">Cyclin C-terminal domain-containing protein</fullName>
    </recommendedName>
</protein>
<dbReference type="InterPro" id="IPR036915">
    <property type="entry name" value="Cyclin-like_sf"/>
</dbReference>
<dbReference type="Gene3D" id="1.10.472.10">
    <property type="entry name" value="Cyclin-like"/>
    <property type="match status" value="1"/>
</dbReference>
<accession>A0A2G9TYM2</accession>
<dbReference type="Proteomes" id="UP000230423">
    <property type="component" value="Unassembled WGS sequence"/>
</dbReference>
<organism evidence="1 2">
    <name type="scientific">Teladorsagia circumcincta</name>
    <name type="common">Brown stomach worm</name>
    <name type="synonym">Ostertagia circumcincta</name>
    <dbReference type="NCBI Taxonomy" id="45464"/>
    <lineage>
        <taxon>Eukaryota</taxon>
        <taxon>Metazoa</taxon>
        <taxon>Ecdysozoa</taxon>
        <taxon>Nematoda</taxon>
        <taxon>Chromadorea</taxon>
        <taxon>Rhabditida</taxon>
        <taxon>Rhabditina</taxon>
        <taxon>Rhabditomorpha</taxon>
        <taxon>Strongyloidea</taxon>
        <taxon>Trichostrongylidae</taxon>
        <taxon>Teladorsagia</taxon>
    </lineage>
</organism>
<reference evidence="1 2" key="1">
    <citation type="submission" date="2015-09" db="EMBL/GenBank/DDBJ databases">
        <title>Draft genome of the parasitic nematode Teladorsagia circumcincta isolate WARC Sus (inbred).</title>
        <authorList>
            <person name="Mitreva M."/>
        </authorList>
    </citation>
    <scope>NUCLEOTIDE SEQUENCE [LARGE SCALE GENOMIC DNA]</scope>
    <source>
        <strain evidence="1 2">S</strain>
    </source>
</reference>
<keyword evidence="2" id="KW-1185">Reference proteome</keyword>
<evidence type="ECO:0000313" key="2">
    <source>
        <dbReference type="Proteomes" id="UP000230423"/>
    </source>
</evidence>
<evidence type="ECO:0008006" key="3">
    <source>
        <dbReference type="Google" id="ProtNLM"/>
    </source>
</evidence>
<dbReference type="OrthoDB" id="10266018at2759"/>
<evidence type="ECO:0000313" key="1">
    <source>
        <dbReference type="EMBL" id="PIO63116.1"/>
    </source>
</evidence>
<dbReference type="AlphaFoldDB" id="A0A2G9TYM2"/>
<gene>
    <name evidence="1" type="ORF">TELCIR_15299</name>
</gene>
<name>A0A2G9TYM2_TELCI</name>
<sequence length="146" mass="16836">MIYFSCSKISWITSRTIGVGFPHDGRGTRFKTLKFQDIARDPTVKDVAPFEEQCWKVANDSLRSDCALLYPPHIIAIASIIVGAELMNREKDIKMWLPELSVDFEKVYDCVNTIFAMYKTWKTFDEKEHVKPLFDKLPKINPGPSF</sequence>
<dbReference type="SUPFAM" id="SSF47954">
    <property type="entry name" value="Cyclin-like"/>
    <property type="match status" value="1"/>
</dbReference>